<dbReference type="Pfam" id="PF13960">
    <property type="entry name" value="DUF4218"/>
    <property type="match status" value="1"/>
</dbReference>
<feature type="non-terminal residue" evidence="2">
    <location>
        <position position="1"/>
    </location>
</feature>
<name>A0AAQ3U599_PASNO</name>
<dbReference type="EMBL" id="CP144751">
    <property type="protein sequence ID" value="WVZ85623.1"/>
    <property type="molecule type" value="Genomic_DNA"/>
</dbReference>
<evidence type="ECO:0000259" key="1">
    <source>
        <dbReference type="Pfam" id="PF13960"/>
    </source>
</evidence>
<accession>A0AAQ3U599</accession>
<sequence>MVMHQICHGVLISMGGKIIGMKSHDCHVFMERLLPVPFCDFLSKDIWKCLAELSYFFRQLCAKEIDPEEMKRFEKEVPVLLCKFEQIFPPGFFDCMEHLIVHLPYEALVGGPVAYRRMYVFERELHNARKKVRNKARVEGSIVEGYRVEEVSNFMSLYFADHVRTKHTRVLRHDDGGFTVSISSLSIFSLPYRMF</sequence>
<dbReference type="Proteomes" id="UP001341281">
    <property type="component" value="Chromosome 07"/>
</dbReference>
<reference evidence="2 3" key="1">
    <citation type="submission" date="2024-02" db="EMBL/GenBank/DDBJ databases">
        <title>High-quality chromosome-scale genome assembly of Pensacola bahiagrass (Paspalum notatum Flugge var. saurae).</title>
        <authorList>
            <person name="Vega J.M."/>
            <person name="Podio M."/>
            <person name="Orjuela J."/>
            <person name="Siena L.A."/>
            <person name="Pessino S.C."/>
            <person name="Combes M.C."/>
            <person name="Mariac C."/>
            <person name="Albertini E."/>
            <person name="Pupilli F."/>
            <person name="Ortiz J.P.A."/>
            <person name="Leblanc O."/>
        </authorList>
    </citation>
    <scope>NUCLEOTIDE SEQUENCE [LARGE SCALE GENOMIC DNA]</scope>
    <source>
        <strain evidence="2">R1</strain>
        <tissue evidence="2">Leaf</tissue>
    </source>
</reference>
<gene>
    <name evidence="2" type="ORF">U9M48_032525</name>
</gene>
<protein>
    <recommendedName>
        <fullName evidence="1">DUF4218 domain-containing protein</fullName>
    </recommendedName>
</protein>
<dbReference type="AlphaFoldDB" id="A0AAQ3U599"/>
<proteinExistence type="predicted"/>
<dbReference type="InterPro" id="IPR025452">
    <property type="entry name" value="DUF4218"/>
</dbReference>
<organism evidence="2 3">
    <name type="scientific">Paspalum notatum var. saurae</name>
    <dbReference type="NCBI Taxonomy" id="547442"/>
    <lineage>
        <taxon>Eukaryota</taxon>
        <taxon>Viridiplantae</taxon>
        <taxon>Streptophyta</taxon>
        <taxon>Embryophyta</taxon>
        <taxon>Tracheophyta</taxon>
        <taxon>Spermatophyta</taxon>
        <taxon>Magnoliopsida</taxon>
        <taxon>Liliopsida</taxon>
        <taxon>Poales</taxon>
        <taxon>Poaceae</taxon>
        <taxon>PACMAD clade</taxon>
        <taxon>Panicoideae</taxon>
        <taxon>Andropogonodae</taxon>
        <taxon>Paspaleae</taxon>
        <taxon>Paspalinae</taxon>
        <taxon>Paspalum</taxon>
    </lineage>
</organism>
<evidence type="ECO:0000313" key="2">
    <source>
        <dbReference type="EMBL" id="WVZ85623.1"/>
    </source>
</evidence>
<dbReference type="PANTHER" id="PTHR48258:SF4">
    <property type="entry name" value="DUF4216 DOMAIN-CONTAINING PROTEIN"/>
    <property type="match status" value="1"/>
</dbReference>
<evidence type="ECO:0000313" key="3">
    <source>
        <dbReference type="Proteomes" id="UP001341281"/>
    </source>
</evidence>
<dbReference type="PANTHER" id="PTHR48258">
    <property type="entry name" value="DUF4218 DOMAIN-CONTAINING PROTEIN-RELATED"/>
    <property type="match status" value="1"/>
</dbReference>
<feature type="domain" description="DUF4218" evidence="1">
    <location>
        <begin position="60"/>
        <end position="172"/>
    </location>
</feature>
<keyword evidence="3" id="KW-1185">Reference proteome</keyword>